<proteinExistence type="predicted"/>
<organism evidence="1 2">
    <name type="scientific">Rhodnius prolixus</name>
    <name type="common">Triatomid bug</name>
    <dbReference type="NCBI Taxonomy" id="13249"/>
    <lineage>
        <taxon>Eukaryota</taxon>
        <taxon>Metazoa</taxon>
        <taxon>Ecdysozoa</taxon>
        <taxon>Arthropoda</taxon>
        <taxon>Hexapoda</taxon>
        <taxon>Insecta</taxon>
        <taxon>Pterygota</taxon>
        <taxon>Neoptera</taxon>
        <taxon>Paraneoptera</taxon>
        <taxon>Hemiptera</taxon>
        <taxon>Heteroptera</taxon>
        <taxon>Panheteroptera</taxon>
        <taxon>Cimicomorpha</taxon>
        <taxon>Reduviidae</taxon>
        <taxon>Triatominae</taxon>
        <taxon>Rhodnius</taxon>
    </lineage>
</organism>
<protein>
    <submittedName>
        <fullName evidence="1">Uncharacterized protein</fullName>
    </submittedName>
</protein>
<evidence type="ECO:0000313" key="1">
    <source>
        <dbReference type="EnsemblMetazoa" id="RPRC007442-PA"/>
    </source>
</evidence>
<evidence type="ECO:0000313" key="2">
    <source>
        <dbReference type="Proteomes" id="UP000015103"/>
    </source>
</evidence>
<reference evidence="1" key="1">
    <citation type="submission" date="2015-05" db="UniProtKB">
        <authorList>
            <consortium name="EnsemblMetazoa"/>
        </authorList>
    </citation>
    <scope>IDENTIFICATION</scope>
</reference>
<dbReference type="InParanoid" id="T1HTS2"/>
<dbReference type="Proteomes" id="UP000015103">
    <property type="component" value="Unassembled WGS sequence"/>
</dbReference>
<dbReference type="AlphaFoldDB" id="T1HTS2"/>
<accession>T1HTS2</accession>
<name>T1HTS2_RHOPR</name>
<dbReference type="HOGENOM" id="CLU_1662962_0_0_1"/>
<dbReference type="VEuPathDB" id="VectorBase:RPRC007442"/>
<sequence length="159" mass="18361">MGQEIKVDMFTPNAFLLVFCSFLFFSIKEGRLEPKTMGLDPAPDIEVDHSAKYTDLSGEWTADSEERRYDHPGVQSVWQPSAQHTLVQKGKKKRDRSREREICGSWNRLDHFYEVALYVALGNFLQVLCVLALKRLQKDFIFRLGPPRDRTPTVPDVTE</sequence>
<keyword evidence="2" id="KW-1185">Reference proteome</keyword>
<dbReference type="EMBL" id="ACPB03004703">
    <property type="status" value="NOT_ANNOTATED_CDS"/>
    <property type="molecule type" value="Genomic_DNA"/>
</dbReference>
<dbReference type="EnsemblMetazoa" id="RPRC007442-RA">
    <property type="protein sequence ID" value="RPRC007442-PA"/>
    <property type="gene ID" value="RPRC007442"/>
</dbReference>